<feature type="transmembrane region" description="Helical" evidence="6">
    <location>
        <begin position="89"/>
        <end position="107"/>
    </location>
</feature>
<sequence length="452" mass="49147">MMITAAVLAEICSALPLSGSIYIWAAESAGPKYARFFGFLVAWWSCTAWMTFTASNCQATANYVVSQMAVWEVNFPGGVGNDNIKWRTLIWIISEGFLLLSVAINYLPPRMYSGIFKFGVFIMMLDFFLCLIWLPIGVHNTYGFRSASEVFTSTYNGTGAPAGWNWILCFLFTAGTMTGFDASGHIAEETKNASVTAGKGILTSALATGILGFITAILFLFCTPDLDTFFALDAPQPFVQVYALALGKRASIFMTIIAIIGLVLNTSVSIVAASRLIFAVARDGVLPGSKWIGHVDSKGQPKNAVTVIYIFGAILLCSILPSQVAFTSLVSAGGIPTIAAYGLIPLLRLFMTPNEFKSSHFHLGKLAKPFYVSAVLFNGLIFAVSISPFYFPVTADSFNFACVIFGSITVFAIASFWFTPVDKWLRREQVLQQLNATHEADGEECQSSAHEE</sequence>
<dbReference type="Proteomes" id="UP000076532">
    <property type="component" value="Unassembled WGS sequence"/>
</dbReference>
<feature type="transmembrane region" description="Helical" evidence="6">
    <location>
        <begin position="370"/>
        <end position="391"/>
    </location>
</feature>
<evidence type="ECO:0000256" key="4">
    <source>
        <dbReference type="ARBA" id="ARBA00022989"/>
    </source>
</evidence>
<evidence type="ECO:0000313" key="8">
    <source>
        <dbReference type="Proteomes" id="UP000076532"/>
    </source>
</evidence>
<evidence type="ECO:0000313" key="7">
    <source>
        <dbReference type="EMBL" id="KZP15096.1"/>
    </source>
</evidence>
<feature type="transmembrane region" description="Helical" evidence="6">
    <location>
        <begin position="252"/>
        <end position="273"/>
    </location>
</feature>
<proteinExistence type="predicted"/>
<feature type="transmembrane region" description="Helical" evidence="6">
    <location>
        <begin position="201"/>
        <end position="221"/>
    </location>
</feature>
<dbReference type="AlphaFoldDB" id="A0A166DUW6"/>
<evidence type="ECO:0000256" key="3">
    <source>
        <dbReference type="ARBA" id="ARBA00022692"/>
    </source>
</evidence>
<reference evidence="7 8" key="1">
    <citation type="journal article" date="2016" name="Mol. Biol. Evol.">
        <title>Comparative Genomics of Early-Diverging Mushroom-Forming Fungi Provides Insights into the Origins of Lignocellulose Decay Capabilities.</title>
        <authorList>
            <person name="Nagy L.G."/>
            <person name="Riley R."/>
            <person name="Tritt A."/>
            <person name="Adam C."/>
            <person name="Daum C."/>
            <person name="Floudas D."/>
            <person name="Sun H."/>
            <person name="Yadav J.S."/>
            <person name="Pangilinan J."/>
            <person name="Larsson K.H."/>
            <person name="Matsuura K."/>
            <person name="Barry K."/>
            <person name="Labutti K."/>
            <person name="Kuo R."/>
            <person name="Ohm R.A."/>
            <person name="Bhattacharya S.S."/>
            <person name="Shirouzu T."/>
            <person name="Yoshinaga Y."/>
            <person name="Martin F.M."/>
            <person name="Grigoriev I.V."/>
            <person name="Hibbett D.S."/>
        </authorList>
    </citation>
    <scope>NUCLEOTIDE SEQUENCE [LARGE SCALE GENOMIC DNA]</scope>
    <source>
        <strain evidence="7 8">CBS 109695</strain>
    </source>
</reference>
<dbReference type="OrthoDB" id="10054429at2759"/>
<feature type="transmembrane region" description="Helical" evidence="6">
    <location>
        <begin position="114"/>
        <end position="136"/>
    </location>
</feature>
<accession>A0A166DUW6</accession>
<dbReference type="Gene3D" id="1.20.1740.10">
    <property type="entry name" value="Amino acid/polyamine transporter I"/>
    <property type="match status" value="1"/>
</dbReference>
<dbReference type="InterPro" id="IPR002293">
    <property type="entry name" value="AA/rel_permease1"/>
</dbReference>
<keyword evidence="2" id="KW-0813">Transport</keyword>
<keyword evidence="5 6" id="KW-0472">Membrane</keyword>
<feature type="transmembrane region" description="Helical" evidence="6">
    <location>
        <begin position="163"/>
        <end position="180"/>
    </location>
</feature>
<dbReference type="GO" id="GO:0016020">
    <property type="term" value="C:membrane"/>
    <property type="evidence" value="ECO:0007669"/>
    <property type="project" value="UniProtKB-SubCell"/>
</dbReference>
<feature type="transmembrane region" description="Helical" evidence="6">
    <location>
        <begin position="332"/>
        <end position="350"/>
    </location>
</feature>
<feature type="transmembrane region" description="Helical" evidence="6">
    <location>
        <begin position="397"/>
        <end position="418"/>
    </location>
</feature>
<evidence type="ECO:0000256" key="5">
    <source>
        <dbReference type="ARBA" id="ARBA00023136"/>
    </source>
</evidence>
<dbReference type="GO" id="GO:0022857">
    <property type="term" value="F:transmembrane transporter activity"/>
    <property type="evidence" value="ECO:0007669"/>
    <property type="project" value="InterPro"/>
</dbReference>
<protein>
    <submittedName>
        <fullName evidence="7">Amino acid transporter</fullName>
    </submittedName>
</protein>
<keyword evidence="4 6" id="KW-1133">Transmembrane helix</keyword>
<gene>
    <name evidence="7" type="ORF">FIBSPDRAFT_90133</name>
</gene>
<dbReference type="PANTHER" id="PTHR45649:SF13">
    <property type="entry name" value="THIAMINE TRANSPORTER THI9"/>
    <property type="match status" value="1"/>
</dbReference>
<name>A0A166DUW6_9AGAM</name>
<evidence type="ECO:0000256" key="2">
    <source>
        <dbReference type="ARBA" id="ARBA00022448"/>
    </source>
</evidence>
<comment type="subcellular location">
    <subcellularLocation>
        <location evidence="1">Membrane</location>
        <topology evidence="1">Multi-pass membrane protein</topology>
    </subcellularLocation>
</comment>
<evidence type="ECO:0000256" key="6">
    <source>
        <dbReference type="SAM" id="Phobius"/>
    </source>
</evidence>
<keyword evidence="8" id="KW-1185">Reference proteome</keyword>
<dbReference type="PIRSF" id="PIRSF006060">
    <property type="entry name" value="AA_transporter"/>
    <property type="match status" value="1"/>
</dbReference>
<keyword evidence="3 6" id="KW-0812">Transmembrane</keyword>
<dbReference type="EMBL" id="KV417608">
    <property type="protein sequence ID" value="KZP15096.1"/>
    <property type="molecule type" value="Genomic_DNA"/>
</dbReference>
<dbReference type="Pfam" id="PF13520">
    <property type="entry name" value="AA_permease_2"/>
    <property type="match status" value="1"/>
</dbReference>
<feature type="transmembrane region" description="Helical" evidence="6">
    <location>
        <begin position="33"/>
        <end position="52"/>
    </location>
</feature>
<organism evidence="7 8">
    <name type="scientific">Athelia psychrophila</name>
    <dbReference type="NCBI Taxonomy" id="1759441"/>
    <lineage>
        <taxon>Eukaryota</taxon>
        <taxon>Fungi</taxon>
        <taxon>Dikarya</taxon>
        <taxon>Basidiomycota</taxon>
        <taxon>Agaricomycotina</taxon>
        <taxon>Agaricomycetes</taxon>
        <taxon>Agaricomycetidae</taxon>
        <taxon>Atheliales</taxon>
        <taxon>Atheliaceae</taxon>
        <taxon>Athelia</taxon>
    </lineage>
</organism>
<evidence type="ECO:0000256" key="1">
    <source>
        <dbReference type="ARBA" id="ARBA00004141"/>
    </source>
</evidence>
<feature type="transmembrane region" description="Helical" evidence="6">
    <location>
        <begin position="307"/>
        <end position="326"/>
    </location>
</feature>
<dbReference type="PANTHER" id="PTHR45649">
    <property type="entry name" value="AMINO-ACID PERMEASE BAT1"/>
    <property type="match status" value="1"/>
</dbReference>
<feature type="transmembrane region" description="Helical" evidence="6">
    <location>
        <begin position="6"/>
        <end position="26"/>
    </location>
</feature>
<dbReference type="STRING" id="436010.A0A166DUW6"/>